<proteinExistence type="predicted"/>
<evidence type="ECO:0000313" key="1">
    <source>
        <dbReference type="EMBL" id="QDU44522.1"/>
    </source>
</evidence>
<protein>
    <submittedName>
        <fullName evidence="1">Uncharacterized protein</fullName>
    </submittedName>
</protein>
<sequence>MPGGHRGRCEQDISYLTLADTSSAVWQDSPEFRKVV</sequence>
<organism evidence="1 2">
    <name type="scientific">Symmachiella dynata</name>
    <dbReference type="NCBI Taxonomy" id="2527995"/>
    <lineage>
        <taxon>Bacteria</taxon>
        <taxon>Pseudomonadati</taxon>
        <taxon>Planctomycetota</taxon>
        <taxon>Planctomycetia</taxon>
        <taxon>Planctomycetales</taxon>
        <taxon>Planctomycetaceae</taxon>
        <taxon>Symmachiella</taxon>
    </lineage>
</organism>
<reference evidence="1 2" key="1">
    <citation type="submission" date="2019-02" db="EMBL/GenBank/DDBJ databases">
        <title>Deep-cultivation of Planctomycetes and their phenomic and genomic characterization uncovers novel biology.</title>
        <authorList>
            <person name="Wiegand S."/>
            <person name="Jogler M."/>
            <person name="Boedeker C."/>
            <person name="Pinto D."/>
            <person name="Vollmers J."/>
            <person name="Rivas-Marin E."/>
            <person name="Kohn T."/>
            <person name="Peeters S.H."/>
            <person name="Heuer A."/>
            <person name="Rast P."/>
            <person name="Oberbeckmann S."/>
            <person name="Bunk B."/>
            <person name="Jeske O."/>
            <person name="Meyerdierks A."/>
            <person name="Storesund J.E."/>
            <person name="Kallscheuer N."/>
            <person name="Luecker S."/>
            <person name="Lage O.M."/>
            <person name="Pohl T."/>
            <person name="Merkel B.J."/>
            <person name="Hornburger P."/>
            <person name="Mueller R.-W."/>
            <person name="Bruemmer F."/>
            <person name="Labrenz M."/>
            <person name="Spormann A.M."/>
            <person name="Op den Camp H."/>
            <person name="Overmann J."/>
            <person name="Amann R."/>
            <person name="Jetten M.S.M."/>
            <person name="Mascher T."/>
            <person name="Medema M.H."/>
            <person name="Devos D.P."/>
            <person name="Kaster A.-K."/>
            <person name="Ovreas L."/>
            <person name="Rohde M."/>
            <person name="Galperin M.Y."/>
            <person name="Jogler C."/>
        </authorList>
    </citation>
    <scope>NUCLEOTIDE SEQUENCE [LARGE SCALE GENOMIC DNA]</scope>
    <source>
        <strain evidence="1 2">Mal52</strain>
    </source>
</reference>
<dbReference type="KEGG" id="sdyn:Mal52_30050"/>
<evidence type="ECO:0000313" key="2">
    <source>
        <dbReference type="Proteomes" id="UP000319383"/>
    </source>
</evidence>
<dbReference type="AlphaFoldDB" id="A0A517ZPV7"/>
<name>A0A517ZPV7_9PLAN</name>
<gene>
    <name evidence="1" type="ORF">Mal52_30050</name>
</gene>
<dbReference type="EMBL" id="CP036276">
    <property type="protein sequence ID" value="QDU44522.1"/>
    <property type="molecule type" value="Genomic_DNA"/>
</dbReference>
<dbReference type="Proteomes" id="UP000319383">
    <property type="component" value="Chromosome"/>
</dbReference>
<accession>A0A517ZPV7</accession>
<keyword evidence="2" id="KW-1185">Reference proteome</keyword>